<dbReference type="EMBL" id="VJMH01005632">
    <property type="protein sequence ID" value="KAF0693908.1"/>
    <property type="molecule type" value="Genomic_DNA"/>
</dbReference>
<feature type="compositionally biased region" description="Acidic residues" evidence="1">
    <location>
        <begin position="233"/>
        <end position="243"/>
    </location>
</feature>
<feature type="region of interest" description="Disordered" evidence="1">
    <location>
        <begin position="213"/>
        <end position="243"/>
    </location>
</feature>
<proteinExistence type="predicted"/>
<name>A0A485L3H4_9STRA</name>
<dbReference type="Proteomes" id="UP000332933">
    <property type="component" value="Unassembled WGS sequence"/>
</dbReference>
<reference evidence="2" key="2">
    <citation type="submission" date="2019-06" db="EMBL/GenBank/DDBJ databases">
        <title>Genomics analysis of Aphanomyces spp. identifies a new class of oomycete effector associated with host adaptation.</title>
        <authorList>
            <person name="Gaulin E."/>
        </authorList>
    </citation>
    <scope>NUCLEOTIDE SEQUENCE</scope>
    <source>
        <strain evidence="2">CBS 578.67</strain>
    </source>
</reference>
<dbReference type="OrthoDB" id="71427at2759"/>
<evidence type="ECO:0000313" key="4">
    <source>
        <dbReference type="Proteomes" id="UP000332933"/>
    </source>
</evidence>
<evidence type="ECO:0000313" key="2">
    <source>
        <dbReference type="EMBL" id="KAF0693908.1"/>
    </source>
</evidence>
<dbReference type="PANTHER" id="PTHR31827:SF1">
    <property type="entry name" value="EMB|CAB89363.1"/>
    <property type="match status" value="1"/>
</dbReference>
<keyword evidence="4" id="KW-1185">Reference proteome</keyword>
<dbReference type="PANTHER" id="PTHR31827">
    <property type="entry name" value="EMB|CAB89363.1"/>
    <property type="match status" value="1"/>
</dbReference>
<evidence type="ECO:0000256" key="1">
    <source>
        <dbReference type="SAM" id="MobiDB-lite"/>
    </source>
</evidence>
<protein>
    <submittedName>
        <fullName evidence="3">Aste57867_15169 protein</fullName>
    </submittedName>
</protein>
<dbReference type="AlphaFoldDB" id="A0A485L3H4"/>
<sequence length="243" mass="26912">MAKDLTDKCHFNGCSESVRPGSRKCAFHRKKGICRIHNCHNQVYARGLCVRHGARKPCTHPKCDGYARNGGFCTRHGEKNPIKLCSVKDCTNKAHARQLCVRHGGGQKCKASDCTMHARTGGWCSRHTPVEDLDHFRHAMETMSTAAARAHQPFLALQPRGIESGFSMHDICQVLSQTYGLPAPVNLSLAQSQTAKLPSIKLSADSKPYFIVHDDDDDDRDVGNAARMRDNNDAEYDSSDGYD</sequence>
<dbReference type="EMBL" id="CAADRA010005653">
    <property type="protein sequence ID" value="VFT91978.1"/>
    <property type="molecule type" value="Genomic_DNA"/>
</dbReference>
<reference evidence="3 4" key="1">
    <citation type="submission" date="2019-03" db="EMBL/GenBank/DDBJ databases">
        <authorList>
            <person name="Gaulin E."/>
            <person name="Dumas B."/>
        </authorList>
    </citation>
    <scope>NUCLEOTIDE SEQUENCE [LARGE SCALE GENOMIC DNA]</scope>
    <source>
        <strain evidence="3">CBS 568.67</strain>
    </source>
</reference>
<evidence type="ECO:0000313" key="3">
    <source>
        <dbReference type="EMBL" id="VFT91978.1"/>
    </source>
</evidence>
<gene>
    <name evidence="3" type="primary">Aste57867_15169</name>
    <name evidence="2" type="ORF">As57867_015113</name>
    <name evidence="3" type="ORF">ASTE57867_15169</name>
</gene>
<accession>A0A485L3H4</accession>
<organism evidence="3 4">
    <name type="scientific">Aphanomyces stellatus</name>
    <dbReference type="NCBI Taxonomy" id="120398"/>
    <lineage>
        <taxon>Eukaryota</taxon>
        <taxon>Sar</taxon>
        <taxon>Stramenopiles</taxon>
        <taxon>Oomycota</taxon>
        <taxon>Saprolegniomycetes</taxon>
        <taxon>Saprolegniales</taxon>
        <taxon>Verrucalvaceae</taxon>
        <taxon>Aphanomyces</taxon>
    </lineage>
</organism>